<evidence type="ECO:0000259" key="5">
    <source>
        <dbReference type="Pfam" id="PF23760"/>
    </source>
</evidence>
<dbReference type="PANTHER" id="PTHR19857">
    <property type="entry name" value="MITOCHONDRIAL DIVISION PROTEIN 1-RELATED"/>
    <property type="match status" value="1"/>
</dbReference>
<dbReference type="SUPFAM" id="SSF50978">
    <property type="entry name" value="WD40 repeat-like"/>
    <property type="match status" value="1"/>
</dbReference>
<reference evidence="6" key="1">
    <citation type="journal article" date="2020" name="Fungal Divers.">
        <title>Resolving the Mortierellaceae phylogeny through synthesis of multi-gene phylogenetics and phylogenomics.</title>
        <authorList>
            <person name="Vandepol N."/>
            <person name="Liber J."/>
            <person name="Desiro A."/>
            <person name="Na H."/>
            <person name="Kennedy M."/>
            <person name="Barry K."/>
            <person name="Grigoriev I.V."/>
            <person name="Miller A.N."/>
            <person name="O'Donnell K."/>
            <person name="Stajich J.E."/>
            <person name="Bonito G."/>
        </authorList>
    </citation>
    <scope>NUCLEOTIDE SEQUENCE</scope>
    <source>
        <strain evidence="6">NRRL 6426</strain>
    </source>
</reference>
<evidence type="ECO:0000313" key="7">
    <source>
        <dbReference type="Proteomes" id="UP000748756"/>
    </source>
</evidence>
<feature type="compositionally biased region" description="Low complexity" evidence="4">
    <location>
        <begin position="157"/>
        <end position="171"/>
    </location>
</feature>
<feature type="compositionally biased region" description="Polar residues" evidence="4">
    <location>
        <begin position="439"/>
        <end position="460"/>
    </location>
</feature>
<evidence type="ECO:0000256" key="3">
    <source>
        <dbReference type="PROSITE-ProRule" id="PRU00221"/>
    </source>
</evidence>
<evidence type="ECO:0000256" key="4">
    <source>
        <dbReference type="SAM" id="MobiDB-lite"/>
    </source>
</evidence>
<dbReference type="InterPro" id="IPR015943">
    <property type="entry name" value="WD40/YVTN_repeat-like_dom_sf"/>
</dbReference>
<feature type="region of interest" description="Disordered" evidence="4">
    <location>
        <begin position="407"/>
        <end position="483"/>
    </location>
</feature>
<keyword evidence="2" id="KW-0677">Repeat</keyword>
<feature type="compositionally biased region" description="Basic and acidic residues" evidence="4">
    <location>
        <begin position="63"/>
        <end position="74"/>
    </location>
</feature>
<evidence type="ECO:0000256" key="1">
    <source>
        <dbReference type="ARBA" id="ARBA00022574"/>
    </source>
</evidence>
<dbReference type="EMBL" id="JAAAUQ010001935">
    <property type="protein sequence ID" value="KAF9130537.1"/>
    <property type="molecule type" value="Genomic_DNA"/>
</dbReference>
<sequence length="816" mass="88075">MPILKLPFFLAAKDRKQDWSYNIAAPAVNPSPVLGPLRKREYQTRQQQIRQGTPRRIGCPTRSQDEFPIYEHRNISPISPEGSGATRPVSRTSSRPKGSGSASRAIPSSQTSTHSLTSPSPTSSAISSFSFPSPKINNNSSEIGAPDSDMEWTAIPSSSSGRRSTASSMSSFSLSSGSYSKSFMMMGHAMGYGGSSIPNTSTLPSLTNSHLSVAQLGGAGRRMSTPSISTSKSRRDSTEVAPTLPTSSASSCRNTSMAQRPTSALSTSRTWVASMPFSSSSSMITADEENRYYNVNQSSPVSSEMFGHVQTNKLTEYVSSRVPTIITEREYDVEGYDKVFAATWLNSEEVLMGTKCNKLIVLNVRTNKRVHLGRMEECLEENLTSVLSRLGDMAAKRKEDLFSGPLAKRSVKSSGSPTSNGTGGIASSLERGLRFLNSGRRSSTPSFTTITSNQPSTNHMMTVFPPSPNPNATISPTMPGAAATTNQATTTNLNNANTNANANTNTNATTDPFHSGLMHGMAAASTSAGVRSLSINPSRTLLAIGAGDPFQVTIYSIPEYEPVGIMYGHADLVFSLTWVTDTVLVSGSRDGSMRVWSMDSSVMATLPSVTVPIDVRFPVLSREEENIKVRDLSLNKGTGQLMTLTTEGYVKLWDRESYIQISKLKLIRSTETVCLTSNADANLFAVGSQSHITVIDPRTSSLVHETESCDEGWGVRALDFKSHIITTGGGFGRLGYYDLRAQRYLDGFDNDQSNRRYQDIGTGWLNRDTTYAGSISGITIRNAVYTMQYDSTGTRLFAAGGPLQLGLCGSYAGLWS</sequence>
<dbReference type="OrthoDB" id="10251741at2759"/>
<dbReference type="Pfam" id="PF23760">
    <property type="entry name" value="Beta-prop_DCAF12"/>
    <property type="match status" value="2"/>
</dbReference>
<comment type="caution">
    <text evidence="6">The sequence shown here is derived from an EMBL/GenBank/DDBJ whole genome shotgun (WGS) entry which is preliminary data.</text>
</comment>
<feature type="domain" description="DDB1- and CUL4-associated factor 12 beta-propeller" evidence="5">
    <location>
        <begin position="323"/>
        <end position="377"/>
    </location>
</feature>
<feature type="domain" description="DDB1- and CUL4-associated factor 12 beta-propeller" evidence="5">
    <location>
        <begin position="520"/>
        <end position="816"/>
    </location>
</feature>
<feature type="repeat" description="WD" evidence="3">
    <location>
        <begin position="566"/>
        <end position="606"/>
    </location>
</feature>
<dbReference type="AlphaFoldDB" id="A0A9P5RHM9"/>
<dbReference type="InterPro" id="IPR036322">
    <property type="entry name" value="WD40_repeat_dom_sf"/>
</dbReference>
<keyword evidence="1 3" id="KW-0853">WD repeat</keyword>
<feature type="compositionally biased region" description="Polar residues" evidence="4">
    <location>
        <begin position="89"/>
        <end position="102"/>
    </location>
</feature>
<evidence type="ECO:0000313" key="6">
    <source>
        <dbReference type="EMBL" id="KAF9130537.1"/>
    </source>
</evidence>
<feature type="region of interest" description="Disordered" evidence="4">
    <location>
        <begin position="216"/>
        <end position="260"/>
    </location>
</feature>
<dbReference type="InterPro" id="IPR056151">
    <property type="entry name" value="Beta-prop_DCAF12"/>
</dbReference>
<evidence type="ECO:0000256" key="2">
    <source>
        <dbReference type="ARBA" id="ARBA00022737"/>
    </source>
</evidence>
<keyword evidence="7" id="KW-1185">Reference proteome</keyword>
<feature type="region of interest" description="Disordered" evidence="4">
    <location>
        <begin position="34"/>
        <end position="171"/>
    </location>
</feature>
<protein>
    <submittedName>
        <fullName evidence="6">DDB1- and CUL4-associated factor 12</fullName>
    </submittedName>
</protein>
<name>A0A9P5RHM9_9FUNG</name>
<dbReference type="PROSITE" id="PS50294">
    <property type="entry name" value="WD_REPEATS_REGION"/>
    <property type="match status" value="1"/>
</dbReference>
<feature type="compositionally biased region" description="Low complexity" evidence="4">
    <location>
        <begin position="107"/>
        <end position="141"/>
    </location>
</feature>
<dbReference type="Gene3D" id="2.130.10.10">
    <property type="entry name" value="YVTN repeat-like/Quinoprotein amine dehydrogenase"/>
    <property type="match status" value="2"/>
</dbReference>
<dbReference type="Proteomes" id="UP000748756">
    <property type="component" value="Unassembled WGS sequence"/>
</dbReference>
<dbReference type="InterPro" id="IPR051179">
    <property type="entry name" value="WD_repeat_multifunction"/>
</dbReference>
<dbReference type="SMART" id="SM00320">
    <property type="entry name" value="WD40"/>
    <property type="match status" value="3"/>
</dbReference>
<organism evidence="6 7">
    <name type="scientific">Linnemannia schmuckeri</name>
    <dbReference type="NCBI Taxonomy" id="64567"/>
    <lineage>
        <taxon>Eukaryota</taxon>
        <taxon>Fungi</taxon>
        <taxon>Fungi incertae sedis</taxon>
        <taxon>Mucoromycota</taxon>
        <taxon>Mortierellomycotina</taxon>
        <taxon>Mortierellomycetes</taxon>
        <taxon>Mortierellales</taxon>
        <taxon>Mortierellaceae</taxon>
        <taxon>Linnemannia</taxon>
    </lineage>
</organism>
<proteinExistence type="predicted"/>
<dbReference type="PROSITE" id="PS50082">
    <property type="entry name" value="WD_REPEATS_2"/>
    <property type="match status" value="1"/>
</dbReference>
<feature type="compositionally biased region" description="Polar residues" evidence="4">
    <location>
        <begin position="244"/>
        <end position="260"/>
    </location>
</feature>
<dbReference type="InterPro" id="IPR001680">
    <property type="entry name" value="WD40_rpt"/>
</dbReference>
<gene>
    <name evidence="6" type="primary">DCAF12</name>
    <name evidence="6" type="ORF">BG015_003989</name>
</gene>
<accession>A0A9P5RHM9</accession>